<reference evidence="2 3" key="1">
    <citation type="submission" date="2014-07" db="EMBL/GenBank/DDBJ databases">
        <title>Tepidicaulis marinum gen. nov., sp. nov., a novel marine bacterium denitrifying nitrate to nitrous oxide strictly under microaerobic conditions.</title>
        <authorList>
            <person name="Takeuchi M."/>
            <person name="Yamagishi T."/>
            <person name="Kamagata Y."/>
            <person name="Oshima K."/>
            <person name="Hattori M."/>
            <person name="Katayama T."/>
            <person name="Hanada S."/>
            <person name="Tamaki H."/>
            <person name="Marumo K."/>
            <person name="Maeda H."/>
            <person name="Nedachi M."/>
            <person name="Iwasaki W."/>
            <person name="Suwa Y."/>
            <person name="Sakata S."/>
        </authorList>
    </citation>
    <scope>NUCLEOTIDE SEQUENCE [LARGE SCALE GENOMIC DNA]</scope>
    <source>
        <strain evidence="2 3">MA2</strain>
    </source>
</reference>
<comment type="caution">
    <text evidence="2">The sequence shown here is derived from an EMBL/GenBank/DDBJ whole genome shotgun (WGS) entry which is preliminary data.</text>
</comment>
<protein>
    <submittedName>
        <fullName evidence="2">Type IV pilus assembly PilZ</fullName>
    </submittedName>
</protein>
<feature type="domain" description="PilZ" evidence="1">
    <location>
        <begin position="9"/>
        <end position="91"/>
    </location>
</feature>
<evidence type="ECO:0000313" key="3">
    <source>
        <dbReference type="Proteomes" id="UP000028702"/>
    </source>
</evidence>
<gene>
    <name evidence="2" type="ORF">M2A_2547</name>
</gene>
<dbReference type="Pfam" id="PF07238">
    <property type="entry name" value="PilZ"/>
    <property type="match status" value="2"/>
</dbReference>
<evidence type="ECO:0000313" key="2">
    <source>
        <dbReference type="EMBL" id="GAK46048.1"/>
    </source>
</evidence>
<dbReference type="Gene3D" id="2.40.10.220">
    <property type="entry name" value="predicted glycosyltransferase like domains"/>
    <property type="match status" value="2"/>
</dbReference>
<accession>A0A081BDD0</accession>
<dbReference type="EMBL" id="BBIO01000014">
    <property type="protein sequence ID" value="GAK46048.1"/>
    <property type="molecule type" value="Genomic_DNA"/>
</dbReference>
<dbReference type="STRING" id="1333998.M2A_2547"/>
<keyword evidence="3" id="KW-1185">Reference proteome</keyword>
<dbReference type="SUPFAM" id="SSF141371">
    <property type="entry name" value="PilZ domain-like"/>
    <property type="match status" value="2"/>
</dbReference>
<feature type="domain" description="PilZ" evidence="1">
    <location>
        <begin position="116"/>
        <end position="195"/>
    </location>
</feature>
<proteinExistence type="predicted"/>
<sequence length="205" mass="22916">MQEKKLNEDRRRAERKELSVDGRLMTPAGEEFTCSVLDISLVGIALSTPAPANLDDKVIIYLNDLGRFEGKVVRMINGGFCVEIHLVTPRRERVAERIRWLFENQRLPAASAESQRQFPRITPKESGLGAASRLILPNGERTECRVLDMSLSGAHLKTDLRPPIDSRVQVGRMTGRVVRHTPEGIGVHFDNLATELPTDASHLTE</sequence>
<dbReference type="AlphaFoldDB" id="A0A081BDD0"/>
<dbReference type="Proteomes" id="UP000028702">
    <property type="component" value="Unassembled WGS sequence"/>
</dbReference>
<dbReference type="eggNOG" id="ENOG502Z876">
    <property type="taxonomic scope" value="Bacteria"/>
</dbReference>
<name>A0A081BDD0_9HYPH</name>
<organism evidence="2 3">
    <name type="scientific">Tepidicaulis marinus</name>
    <dbReference type="NCBI Taxonomy" id="1333998"/>
    <lineage>
        <taxon>Bacteria</taxon>
        <taxon>Pseudomonadati</taxon>
        <taxon>Pseudomonadota</taxon>
        <taxon>Alphaproteobacteria</taxon>
        <taxon>Hyphomicrobiales</taxon>
        <taxon>Parvibaculaceae</taxon>
        <taxon>Tepidicaulis</taxon>
    </lineage>
</organism>
<dbReference type="GO" id="GO:0035438">
    <property type="term" value="F:cyclic-di-GMP binding"/>
    <property type="evidence" value="ECO:0007669"/>
    <property type="project" value="InterPro"/>
</dbReference>
<dbReference type="InterPro" id="IPR009875">
    <property type="entry name" value="PilZ_domain"/>
</dbReference>
<evidence type="ECO:0000259" key="1">
    <source>
        <dbReference type="Pfam" id="PF07238"/>
    </source>
</evidence>